<dbReference type="EC" id="5.4.2.8" evidence="1"/>
<keyword evidence="1" id="KW-0413">Isomerase</keyword>
<evidence type="ECO:0000313" key="1">
    <source>
        <dbReference type="EMBL" id="KAJ1902339.1"/>
    </source>
</evidence>
<name>A0ACC1IWX1_9FUNG</name>
<evidence type="ECO:0000313" key="2">
    <source>
        <dbReference type="Proteomes" id="UP001150581"/>
    </source>
</evidence>
<proteinExistence type="predicted"/>
<gene>
    <name evidence="1" type="primary">PMM1</name>
    <name evidence="1" type="ORF">LPJ66_000099</name>
</gene>
<organism evidence="1 2">
    <name type="scientific">Kickxella alabastrina</name>
    <dbReference type="NCBI Taxonomy" id="61397"/>
    <lineage>
        <taxon>Eukaryota</taxon>
        <taxon>Fungi</taxon>
        <taxon>Fungi incertae sedis</taxon>
        <taxon>Zoopagomycota</taxon>
        <taxon>Kickxellomycotina</taxon>
        <taxon>Kickxellomycetes</taxon>
        <taxon>Kickxellales</taxon>
        <taxon>Kickxellaceae</taxon>
        <taxon>Kickxella</taxon>
    </lineage>
</organism>
<dbReference type="EMBL" id="JANBPG010000002">
    <property type="protein sequence ID" value="KAJ1902339.1"/>
    <property type="molecule type" value="Genomic_DNA"/>
</dbReference>
<reference evidence="1" key="1">
    <citation type="submission" date="2022-07" db="EMBL/GenBank/DDBJ databases">
        <title>Phylogenomic reconstructions and comparative analyses of Kickxellomycotina fungi.</title>
        <authorList>
            <person name="Reynolds N.K."/>
            <person name="Stajich J.E."/>
            <person name="Barry K."/>
            <person name="Grigoriev I.V."/>
            <person name="Crous P."/>
            <person name="Smith M.E."/>
        </authorList>
    </citation>
    <scope>NUCLEOTIDE SEQUENCE</scope>
    <source>
        <strain evidence="1">Benny 63K</strain>
    </source>
</reference>
<accession>A0ACC1IWX1</accession>
<comment type="caution">
    <text evidence="1">The sequence shown here is derived from an EMBL/GenBank/DDBJ whole genome shotgun (WGS) entry which is preliminary data.</text>
</comment>
<sequence>MTTDWSNRELPNTICLFDVDGTLTPARGVITAEMKKCLEDLRKKCVVGFVGGSDFVKQKEQLGDNVADMFDFCFSENGLTAFRKGKPLASNTFLQYLGEDRYAKLVNFCLHYIADLDLPQKRGTFVEFRQGMINISPIGRNCSREERNAYEVFDLKHRIREKFVEALKKEFEDYNLKYSIGGQISFDVFPVGWDKTYCLRHLEGESFTKIHFFGDKAFEGGNDWELYKHEAVTGHSVKNPEETQAVLKEIFRI</sequence>
<protein>
    <submittedName>
        <fullName evidence="1">Phosphomannomutase 1</fullName>
        <ecNumber evidence="1">5.4.2.8</ecNumber>
    </submittedName>
</protein>
<dbReference type="Proteomes" id="UP001150581">
    <property type="component" value="Unassembled WGS sequence"/>
</dbReference>
<keyword evidence="2" id="KW-1185">Reference proteome</keyword>